<dbReference type="Pfam" id="PF03407">
    <property type="entry name" value="Nucleotid_trans"/>
    <property type="match status" value="2"/>
</dbReference>
<accession>A0A812Q922</accession>
<feature type="domain" description="Nucleotide-diphospho-sugar transferase" evidence="2">
    <location>
        <begin position="167"/>
        <end position="331"/>
    </location>
</feature>
<feature type="domain" description="Nucleotide-diphospho-sugar transferase" evidence="2">
    <location>
        <begin position="478"/>
        <end position="640"/>
    </location>
</feature>
<feature type="region of interest" description="Disordered" evidence="1">
    <location>
        <begin position="67"/>
        <end position="113"/>
    </location>
</feature>
<evidence type="ECO:0000256" key="1">
    <source>
        <dbReference type="SAM" id="MobiDB-lite"/>
    </source>
</evidence>
<feature type="compositionally biased region" description="Pro residues" evidence="1">
    <location>
        <begin position="67"/>
        <end position="81"/>
    </location>
</feature>
<name>A0A812Q922_9DINO</name>
<dbReference type="PANTHER" id="PTHR47032">
    <property type="entry name" value="UDP-D-XYLOSE:L-FUCOSE ALPHA-1,3-D-XYLOSYLTRANSFERASE-RELATED"/>
    <property type="match status" value="1"/>
</dbReference>
<evidence type="ECO:0000313" key="3">
    <source>
        <dbReference type="EMBL" id="CAE7376762.1"/>
    </source>
</evidence>
<dbReference type="PANTHER" id="PTHR47032:SF1">
    <property type="entry name" value="UDP-D-XYLOSE:L-FUCOSE ALPHA-1,3-D-XYLOSYLTRANSFERASE-RELATED"/>
    <property type="match status" value="1"/>
</dbReference>
<dbReference type="GO" id="GO:0005794">
    <property type="term" value="C:Golgi apparatus"/>
    <property type="evidence" value="ECO:0007669"/>
    <property type="project" value="TreeGrafter"/>
</dbReference>
<keyword evidence="4" id="KW-1185">Reference proteome</keyword>
<organism evidence="3 4">
    <name type="scientific">Symbiodinium natans</name>
    <dbReference type="NCBI Taxonomy" id="878477"/>
    <lineage>
        <taxon>Eukaryota</taxon>
        <taxon>Sar</taxon>
        <taxon>Alveolata</taxon>
        <taxon>Dinophyceae</taxon>
        <taxon>Suessiales</taxon>
        <taxon>Symbiodiniaceae</taxon>
        <taxon>Symbiodinium</taxon>
    </lineage>
</organism>
<dbReference type="InterPro" id="IPR052636">
    <property type="entry name" value="UDP-D-xylose:L-fucose_XylT"/>
</dbReference>
<dbReference type="AlphaFoldDB" id="A0A812Q922"/>
<protein>
    <recommendedName>
        <fullName evidence="2">Nucleotide-diphospho-sugar transferase domain-containing protein</fullName>
    </recommendedName>
</protein>
<reference evidence="3" key="1">
    <citation type="submission" date="2021-02" db="EMBL/GenBank/DDBJ databases">
        <authorList>
            <person name="Dougan E. K."/>
            <person name="Rhodes N."/>
            <person name="Thang M."/>
            <person name="Chan C."/>
        </authorList>
    </citation>
    <scope>NUCLEOTIDE SEQUENCE</scope>
</reference>
<sequence length="1101" mass="122460">MAFGDPWGDGSQILGARLTSSLGKGKQPAADFLQKLEPIAIAVQPDAKPSNVQSNAFLECPRGIWPAQPPDPPVISEPPAAPASSPLPAAQSPPPKIEVTTDASTSGRTDEERRVLEVVQKRAGVYADKGAHPEFANVLLLTAANYAYFAIYQNWRCNAERHGLDWAVVANDEEAFEKLGADRALLAIGEKVSGMNGWGSAKLDSVGRNKMFMVLTIMRVSGYGVVFTDADNMFRGDPFARGVHLGDLIRSEKYDYVYQEELAKAPDKGHVVPGDGGNTGFFYATPHRKAKVVSLFEDVVAEVDRQREEAFKRSGERLGADQPIFWQVIQKLRSTGGHFGPGGFKCVRLCKHNPTCVAQPEETLDYCSMDPFVHPTGWDEPPKTLVTYHANYAANEAKIAKLQKAGTDKNPANDLMQVSANDEGRVLEVVQKRAGVYADKGAHPEFANVLLLTAANYAYFAIYQNWRCNAERHGLDWAVVANDEEAFEKLGADRALLAIGEKVSGMNGWGSAKLDSVGRNKMFMVLTIMRVSGYGVVFTDADNMFRGDPFARGVHLGDLIRSEKYDYVYQEELAKAPDKGHVVPGDGGNTGFFYATPRRNQKMVAFFGAVVAEVDRQREESFRKHGERLGADQPIFWQVMQLLRATGGKAGPGGFRCVKLCNQSPTCQAPDEDTLQYCSMDAFMHPTGWEVPPPERVTYHANYAANNDKIAKLEKAGLWGAWSLRGGSKYLPRRIISACAVWDFYCRHDPADADQEADAPTHSHGITLEAVKQHECPNHPRLECLRRTTPALQELRYPSDAESHFQEIRQALSQWFDFAAKKFMADMKNPRRRLLRAMDRKPVDFALSGRPYIPIFMTYVDLWVANVFEYEAMIAKLKEVIRPGVAYITVVQHDTGMVSSRDKIVNLMKEIPNVLVLSAGGYGHVPIPLFKQPEEPLCKRFFKKMASSDTNAPKEWVFEIGVRSVRCIVAQGQSPCKDMRKKMIKLVNKEADRMGVKVRTGFGSADEWHQVAGNSKVSLCPRGYGRTAFHLFEILQLGLIPIHARSLIGDRYHCSILQPKLNAQASSQTFHAGLPRHPLDTLRRPHLVQIKFQTALYEPEL</sequence>
<dbReference type="OrthoDB" id="1924787at2759"/>
<proteinExistence type="predicted"/>
<evidence type="ECO:0000259" key="2">
    <source>
        <dbReference type="Pfam" id="PF03407"/>
    </source>
</evidence>
<evidence type="ECO:0000313" key="4">
    <source>
        <dbReference type="Proteomes" id="UP000604046"/>
    </source>
</evidence>
<comment type="caution">
    <text evidence="3">The sequence shown here is derived from an EMBL/GenBank/DDBJ whole genome shotgun (WGS) entry which is preliminary data.</text>
</comment>
<dbReference type="EMBL" id="CAJNDS010002214">
    <property type="protein sequence ID" value="CAE7376762.1"/>
    <property type="molecule type" value="Genomic_DNA"/>
</dbReference>
<dbReference type="InterPro" id="IPR005069">
    <property type="entry name" value="Nucl-diP-sugar_transferase"/>
</dbReference>
<gene>
    <name evidence="3" type="ORF">SNAT2548_LOCUS20579</name>
</gene>
<dbReference type="GO" id="GO:0016757">
    <property type="term" value="F:glycosyltransferase activity"/>
    <property type="evidence" value="ECO:0007669"/>
    <property type="project" value="TreeGrafter"/>
</dbReference>
<dbReference type="Proteomes" id="UP000604046">
    <property type="component" value="Unassembled WGS sequence"/>
</dbReference>